<dbReference type="CDD" id="cd24156">
    <property type="entry name" value="NUDIX_ADPRase_NudE"/>
    <property type="match status" value="1"/>
</dbReference>
<evidence type="ECO:0000256" key="2">
    <source>
        <dbReference type="ARBA" id="ARBA00022801"/>
    </source>
</evidence>
<dbReference type="PANTHER" id="PTHR11839">
    <property type="entry name" value="UDP/ADP-SUGAR PYROPHOSPHATASE"/>
    <property type="match status" value="1"/>
</dbReference>
<dbReference type="Gene3D" id="3.90.79.10">
    <property type="entry name" value="Nucleoside Triphosphate Pyrophosphohydrolase"/>
    <property type="match status" value="1"/>
</dbReference>
<keyword evidence="5" id="KW-1185">Reference proteome</keyword>
<evidence type="ECO:0000313" key="4">
    <source>
        <dbReference type="EMBL" id="GEN29460.1"/>
    </source>
</evidence>
<protein>
    <submittedName>
        <fullName evidence="4">ADP-ribose diphosphatase NudE</fullName>
    </submittedName>
</protein>
<comment type="cofactor">
    <cofactor evidence="1">
        <name>Mg(2+)</name>
        <dbReference type="ChEBI" id="CHEBI:18420"/>
    </cofactor>
</comment>
<proteinExistence type="predicted"/>
<dbReference type="NCBIfam" id="NF008736">
    <property type="entry name" value="PRK11762.1"/>
    <property type="match status" value="1"/>
</dbReference>
<dbReference type="RefSeq" id="WP_146876366.1">
    <property type="nucleotide sequence ID" value="NZ_BJXV01000022.1"/>
</dbReference>
<accession>A0A511US94</accession>
<organism evidence="4 5">
    <name type="scientific">Halovibrio variabilis</name>
    <dbReference type="NCBI Taxonomy" id="31910"/>
    <lineage>
        <taxon>Bacteria</taxon>
        <taxon>Pseudomonadati</taxon>
        <taxon>Pseudomonadota</taxon>
        <taxon>Gammaproteobacteria</taxon>
        <taxon>Oceanospirillales</taxon>
        <taxon>Halomonadaceae</taxon>
        <taxon>Halovibrio</taxon>
    </lineage>
</organism>
<dbReference type="FunFam" id="3.90.79.10:FF:000006">
    <property type="entry name" value="ADP compounds hydrolase NudE"/>
    <property type="match status" value="1"/>
</dbReference>
<evidence type="ECO:0000313" key="5">
    <source>
        <dbReference type="Proteomes" id="UP000321303"/>
    </source>
</evidence>
<comment type="caution">
    <text evidence="4">The sequence shown here is derived from an EMBL/GenBank/DDBJ whole genome shotgun (WGS) entry which is preliminary data.</text>
</comment>
<name>A0A511US94_9GAMM</name>
<dbReference type="GO" id="GO:0019144">
    <property type="term" value="F:ADP-sugar diphosphatase activity"/>
    <property type="evidence" value="ECO:0007669"/>
    <property type="project" value="TreeGrafter"/>
</dbReference>
<keyword evidence="2" id="KW-0378">Hydrolase</keyword>
<evidence type="ECO:0000256" key="1">
    <source>
        <dbReference type="ARBA" id="ARBA00001946"/>
    </source>
</evidence>
<dbReference type="GO" id="GO:0019693">
    <property type="term" value="P:ribose phosphate metabolic process"/>
    <property type="evidence" value="ECO:0007669"/>
    <property type="project" value="TreeGrafter"/>
</dbReference>
<dbReference type="InterPro" id="IPR020084">
    <property type="entry name" value="NUDIX_hydrolase_CS"/>
</dbReference>
<dbReference type="PROSITE" id="PS51462">
    <property type="entry name" value="NUDIX"/>
    <property type="match status" value="1"/>
</dbReference>
<dbReference type="InterPro" id="IPR000086">
    <property type="entry name" value="NUDIX_hydrolase_dom"/>
</dbReference>
<dbReference type="AlphaFoldDB" id="A0A511US94"/>
<dbReference type="OrthoDB" id="9806150at2"/>
<reference evidence="4 5" key="1">
    <citation type="submission" date="2019-07" db="EMBL/GenBank/DDBJ databases">
        <title>Whole genome shotgun sequence of Halomonas variabilis NBRC 102410.</title>
        <authorList>
            <person name="Hosoyama A."/>
            <person name="Uohara A."/>
            <person name="Ohji S."/>
            <person name="Ichikawa N."/>
        </authorList>
    </citation>
    <scope>NUCLEOTIDE SEQUENCE [LARGE SCALE GENOMIC DNA]</scope>
    <source>
        <strain evidence="4 5">NBRC 102410</strain>
    </source>
</reference>
<dbReference type="Pfam" id="PF00293">
    <property type="entry name" value="NUDIX"/>
    <property type="match status" value="1"/>
</dbReference>
<dbReference type="InterPro" id="IPR015797">
    <property type="entry name" value="NUDIX_hydrolase-like_dom_sf"/>
</dbReference>
<dbReference type="PROSITE" id="PS00893">
    <property type="entry name" value="NUDIX_BOX"/>
    <property type="match status" value="1"/>
</dbReference>
<evidence type="ECO:0000259" key="3">
    <source>
        <dbReference type="PROSITE" id="PS51462"/>
    </source>
</evidence>
<gene>
    <name evidence="4" type="ORF">HVA01_31060</name>
</gene>
<dbReference type="EMBL" id="BJXV01000022">
    <property type="protein sequence ID" value="GEN29460.1"/>
    <property type="molecule type" value="Genomic_DNA"/>
</dbReference>
<dbReference type="GO" id="GO:0005829">
    <property type="term" value="C:cytosol"/>
    <property type="evidence" value="ECO:0007669"/>
    <property type="project" value="TreeGrafter"/>
</dbReference>
<sequence length="209" mass="23521">MSTPPTFNHPEAKHDGASGYLRKPQILSRECVAQSRLFQVESLALRFSNGEERQFERLTGADRGAVMIVAMPDPEHVLLIREYAAGFEDYVLTLPKGLVDPGEDIITAANRELMEECGFGAHCIEPLVELSLAPNYMRHRMQVLLATDLYPKRLPGDEPEPLIVETHALEELPALLMRDDFHEGRAIAALYIARDRMREAKRNSATELL</sequence>
<dbReference type="Proteomes" id="UP000321303">
    <property type="component" value="Unassembled WGS sequence"/>
</dbReference>
<dbReference type="PANTHER" id="PTHR11839:SF12">
    <property type="entry name" value="ADP COMPOUNDS HYDROLASE NUDE"/>
    <property type="match status" value="1"/>
</dbReference>
<dbReference type="SUPFAM" id="SSF55811">
    <property type="entry name" value="Nudix"/>
    <property type="match status" value="1"/>
</dbReference>
<feature type="domain" description="Nudix hydrolase" evidence="3">
    <location>
        <begin position="60"/>
        <end position="191"/>
    </location>
</feature>
<dbReference type="GO" id="GO:0006753">
    <property type="term" value="P:nucleoside phosphate metabolic process"/>
    <property type="evidence" value="ECO:0007669"/>
    <property type="project" value="TreeGrafter"/>
</dbReference>